<proteinExistence type="predicted"/>
<accession>A0A4Q1JUX6</accession>
<dbReference type="Proteomes" id="UP000289784">
    <property type="component" value="Unassembled WGS sequence"/>
</dbReference>
<dbReference type="InterPro" id="IPR029068">
    <property type="entry name" value="Glyas_Bleomycin-R_OHBP_Dase"/>
</dbReference>
<comment type="caution">
    <text evidence="1">The sequence shown here is derived from an EMBL/GenBank/DDBJ whole genome shotgun (WGS) entry which is preliminary data.</text>
</comment>
<sequence>MIDLGLQDVRVFVPSQDFAVSQGFYEALGWQTDYLDHQLALMRNGQHRFYLQRAYVREWAENLMLHLTVADARACHAQIAAALEGNAFPGARVAPPRHEPYGALVTYVWDPAGVLLHLAQWDEAQAG</sequence>
<organism evidence="1 2">
    <name type="scientific">Pseudoxanthomonas composti</name>
    <dbReference type="NCBI Taxonomy" id="2137479"/>
    <lineage>
        <taxon>Bacteria</taxon>
        <taxon>Pseudomonadati</taxon>
        <taxon>Pseudomonadota</taxon>
        <taxon>Gammaproteobacteria</taxon>
        <taxon>Lysobacterales</taxon>
        <taxon>Lysobacteraceae</taxon>
        <taxon>Pseudoxanthomonas</taxon>
    </lineage>
</organism>
<evidence type="ECO:0008006" key="3">
    <source>
        <dbReference type="Google" id="ProtNLM"/>
    </source>
</evidence>
<dbReference type="RefSeq" id="WP_129470843.1">
    <property type="nucleotide sequence ID" value="NZ_SAWZ01000004.1"/>
</dbReference>
<reference evidence="1 2" key="1">
    <citation type="submission" date="2019-01" db="EMBL/GenBank/DDBJ databases">
        <title>Pseudoxanthomonas composti sp. nov., isolated from compost.</title>
        <authorList>
            <person name="Yang G."/>
        </authorList>
    </citation>
    <scope>NUCLEOTIDE SEQUENCE [LARGE SCALE GENOMIC DNA]</scope>
    <source>
        <strain evidence="1 2">GSS15</strain>
    </source>
</reference>
<dbReference type="SUPFAM" id="SSF54593">
    <property type="entry name" value="Glyoxalase/Bleomycin resistance protein/Dihydroxybiphenyl dioxygenase"/>
    <property type="match status" value="1"/>
</dbReference>
<gene>
    <name evidence="1" type="ORF">EPA99_08740</name>
</gene>
<dbReference type="AlphaFoldDB" id="A0A4Q1JUX6"/>
<keyword evidence="2" id="KW-1185">Reference proteome</keyword>
<protein>
    <recommendedName>
        <fullName evidence="3">Glyoxalase</fullName>
    </recommendedName>
</protein>
<dbReference type="Gene3D" id="3.10.180.10">
    <property type="entry name" value="2,3-Dihydroxybiphenyl 1,2-Dioxygenase, domain 1"/>
    <property type="match status" value="1"/>
</dbReference>
<dbReference type="OrthoDB" id="674527at2"/>
<evidence type="ECO:0000313" key="2">
    <source>
        <dbReference type="Proteomes" id="UP000289784"/>
    </source>
</evidence>
<evidence type="ECO:0000313" key="1">
    <source>
        <dbReference type="EMBL" id="RXR05931.1"/>
    </source>
</evidence>
<name>A0A4Q1JUX6_9GAMM</name>
<dbReference type="EMBL" id="SAWZ01000004">
    <property type="protein sequence ID" value="RXR05931.1"/>
    <property type="molecule type" value="Genomic_DNA"/>
</dbReference>